<keyword evidence="3" id="KW-1185">Reference proteome</keyword>
<dbReference type="AlphaFoldDB" id="A0A4Q2RZB4"/>
<dbReference type="PROSITE" id="PS51318">
    <property type="entry name" value="TAT"/>
    <property type="match status" value="1"/>
</dbReference>
<reference evidence="2 3" key="1">
    <citation type="submission" date="2019-01" db="EMBL/GenBank/DDBJ databases">
        <title>Novel species of Nocardioides.</title>
        <authorList>
            <person name="Liu Q."/>
            <person name="Xin Y.-H."/>
        </authorList>
    </citation>
    <scope>NUCLEOTIDE SEQUENCE [LARGE SCALE GENOMIC DNA]</scope>
    <source>
        <strain evidence="2 3">CGMCC 4.6882</strain>
    </source>
</reference>
<name>A0A4Q2RZB4_9ACTN</name>
<organism evidence="2 3">
    <name type="scientific">Nocardioides oleivorans</name>
    <dbReference type="NCBI Taxonomy" id="273676"/>
    <lineage>
        <taxon>Bacteria</taxon>
        <taxon>Bacillati</taxon>
        <taxon>Actinomycetota</taxon>
        <taxon>Actinomycetes</taxon>
        <taxon>Propionibacteriales</taxon>
        <taxon>Nocardioidaceae</taxon>
        <taxon>Nocardioides</taxon>
    </lineage>
</organism>
<dbReference type="InterPro" id="IPR006311">
    <property type="entry name" value="TAT_signal"/>
</dbReference>
<keyword evidence="1" id="KW-0732">Signal</keyword>
<dbReference type="Proteomes" id="UP000294071">
    <property type="component" value="Unassembled WGS sequence"/>
</dbReference>
<feature type="chain" id="PRO_5020726440" evidence="1">
    <location>
        <begin position="39"/>
        <end position="255"/>
    </location>
</feature>
<gene>
    <name evidence="2" type="ORF">EUA93_10035</name>
</gene>
<accession>A0A4Q2RZB4</accession>
<dbReference type="OrthoDB" id="3783351at2"/>
<evidence type="ECO:0000313" key="3">
    <source>
        <dbReference type="Proteomes" id="UP000294071"/>
    </source>
</evidence>
<dbReference type="RefSeq" id="WP_129399998.1">
    <property type="nucleotide sequence ID" value="NZ_SDWT01000001.1"/>
</dbReference>
<dbReference type="EMBL" id="SDWT01000001">
    <property type="protein sequence ID" value="RYB94650.1"/>
    <property type="molecule type" value="Genomic_DNA"/>
</dbReference>
<feature type="signal peptide" evidence="1">
    <location>
        <begin position="1"/>
        <end position="38"/>
    </location>
</feature>
<protein>
    <submittedName>
        <fullName evidence="2">Uncharacterized protein</fullName>
    </submittedName>
</protein>
<evidence type="ECO:0000313" key="2">
    <source>
        <dbReference type="EMBL" id="RYB94650.1"/>
    </source>
</evidence>
<comment type="caution">
    <text evidence="2">The sequence shown here is derived from an EMBL/GenBank/DDBJ whole genome shotgun (WGS) entry which is preliminary data.</text>
</comment>
<evidence type="ECO:0000256" key="1">
    <source>
        <dbReference type="SAM" id="SignalP"/>
    </source>
</evidence>
<sequence length="255" mass="26119">MTDMGNERGAGTSRRTLMRGAAWTVPVVAVAAQAPAFAASPCDPQTYRIDWGVSAYTPPGSLTATPNVGTAVATGSAGGNGINVTFTSTVLVSTRYDSNLTVLPTTGIGNLGAGEQGLAIRSNGSLGAYPLSNQTITVAFGRAVSNLSFTVVDIDRDANFWDRVAFNPAPGAGNFTRAAQVDGAGNLNAETSGDGPFRFTGPTGNLVDTSGAGNVQVRYAGGASFTSFQILYWNTVLSGPQGILLSDFSFTARGC</sequence>
<proteinExistence type="predicted"/>